<evidence type="ECO:0000313" key="2">
    <source>
        <dbReference type="Proteomes" id="UP000585474"/>
    </source>
</evidence>
<protein>
    <submittedName>
        <fullName evidence="1">Uncharacterized protein</fullName>
    </submittedName>
</protein>
<dbReference type="EMBL" id="BJWL01000017">
    <property type="protein sequence ID" value="GFZ05612.1"/>
    <property type="molecule type" value="Genomic_DNA"/>
</dbReference>
<name>A0A7J0G4F1_9ERIC</name>
<gene>
    <name evidence="1" type="ORF">Acr_17g0011840</name>
</gene>
<reference evidence="1 2" key="1">
    <citation type="submission" date="2019-07" db="EMBL/GenBank/DDBJ databases">
        <title>De Novo Assembly of kiwifruit Actinidia rufa.</title>
        <authorList>
            <person name="Sugita-Konishi S."/>
            <person name="Sato K."/>
            <person name="Mori E."/>
            <person name="Abe Y."/>
            <person name="Kisaki G."/>
            <person name="Hamano K."/>
            <person name="Suezawa K."/>
            <person name="Otani M."/>
            <person name="Fukuda T."/>
            <person name="Manabe T."/>
            <person name="Gomi K."/>
            <person name="Tabuchi M."/>
            <person name="Akimitsu K."/>
            <person name="Kataoka I."/>
        </authorList>
    </citation>
    <scope>NUCLEOTIDE SEQUENCE [LARGE SCALE GENOMIC DNA]</scope>
    <source>
        <strain evidence="2">cv. Fuchu</strain>
    </source>
</reference>
<proteinExistence type="predicted"/>
<organism evidence="1 2">
    <name type="scientific">Actinidia rufa</name>
    <dbReference type="NCBI Taxonomy" id="165716"/>
    <lineage>
        <taxon>Eukaryota</taxon>
        <taxon>Viridiplantae</taxon>
        <taxon>Streptophyta</taxon>
        <taxon>Embryophyta</taxon>
        <taxon>Tracheophyta</taxon>
        <taxon>Spermatophyta</taxon>
        <taxon>Magnoliopsida</taxon>
        <taxon>eudicotyledons</taxon>
        <taxon>Gunneridae</taxon>
        <taxon>Pentapetalae</taxon>
        <taxon>asterids</taxon>
        <taxon>Ericales</taxon>
        <taxon>Actinidiaceae</taxon>
        <taxon>Actinidia</taxon>
    </lineage>
</organism>
<keyword evidence="2" id="KW-1185">Reference proteome</keyword>
<accession>A0A7J0G4F1</accession>
<sequence length="148" mass="16707">MCSSELLYEEIDSMFRLYDKLQNRRVDVVRRDAQREVGEKETSYHLELKHCQGSLCNFITIVQRFTPSSMSMPAIFTSFRASLDKEAPSGLKIASVVTPYSGGEQPFIDREWRAVREDHDAIIGQLSMEAASEDLGEKGEACHMEGAP</sequence>
<dbReference type="Proteomes" id="UP000585474">
    <property type="component" value="Unassembled WGS sequence"/>
</dbReference>
<comment type="caution">
    <text evidence="1">The sequence shown here is derived from an EMBL/GenBank/DDBJ whole genome shotgun (WGS) entry which is preliminary data.</text>
</comment>
<dbReference type="AlphaFoldDB" id="A0A7J0G4F1"/>
<evidence type="ECO:0000313" key="1">
    <source>
        <dbReference type="EMBL" id="GFZ05612.1"/>
    </source>
</evidence>